<evidence type="ECO:0000259" key="3">
    <source>
        <dbReference type="Pfam" id="PF01551"/>
    </source>
</evidence>
<organism evidence="4 5">
    <name type="scientific">Luteibacter anthropi</name>
    <dbReference type="NCBI Taxonomy" id="564369"/>
    <lineage>
        <taxon>Bacteria</taxon>
        <taxon>Pseudomonadati</taxon>
        <taxon>Pseudomonadota</taxon>
        <taxon>Gammaproteobacteria</taxon>
        <taxon>Lysobacterales</taxon>
        <taxon>Rhodanobacteraceae</taxon>
        <taxon>Luteibacter</taxon>
    </lineage>
</organism>
<dbReference type="RefSeq" id="WP_166947398.1">
    <property type="nucleotide sequence ID" value="NZ_JAARLZ010000004.1"/>
</dbReference>
<dbReference type="InterPro" id="IPR016047">
    <property type="entry name" value="M23ase_b-sheet_dom"/>
</dbReference>
<dbReference type="EMBL" id="JAARLZ010000004">
    <property type="protein sequence ID" value="NII06378.1"/>
    <property type="molecule type" value="Genomic_DNA"/>
</dbReference>
<dbReference type="AlphaFoldDB" id="A0A7X5ZI02"/>
<gene>
    <name evidence="4" type="ORF">HBF25_08275</name>
</gene>
<dbReference type="CDD" id="cd12797">
    <property type="entry name" value="M23_peptidase"/>
    <property type="match status" value="1"/>
</dbReference>
<dbReference type="PANTHER" id="PTHR21666:SF270">
    <property type="entry name" value="MUREIN HYDROLASE ACTIVATOR ENVC"/>
    <property type="match status" value="1"/>
</dbReference>
<accession>A0A7X5ZI02</accession>
<protein>
    <submittedName>
        <fullName evidence="4">M23 family metallopeptidase</fullName>
    </submittedName>
</protein>
<keyword evidence="2" id="KW-0732">Signal</keyword>
<keyword evidence="5" id="KW-1185">Reference proteome</keyword>
<feature type="domain" description="M23ase beta-sheet core" evidence="3">
    <location>
        <begin position="230"/>
        <end position="327"/>
    </location>
</feature>
<proteinExistence type="predicted"/>
<dbReference type="Proteomes" id="UP000490980">
    <property type="component" value="Unassembled WGS sequence"/>
</dbReference>
<feature type="signal peptide" evidence="2">
    <location>
        <begin position="1"/>
        <end position="27"/>
    </location>
</feature>
<name>A0A7X5ZI02_9GAMM</name>
<dbReference type="PANTHER" id="PTHR21666">
    <property type="entry name" value="PEPTIDASE-RELATED"/>
    <property type="match status" value="1"/>
</dbReference>
<evidence type="ECO:0000256" key="2">
    <source>
        <dbReference type="SAM" id="SignalP"/>
    </source>
</evidence>
<dbReference type="Gene3D" id="2.70.70.10">
    <property type="entry name" value="Glucose Permease (Domain IIA)"/>
    <property type="match status" value="1"/>
</dbReference>
<dbReference type="GO" id="GO:0004222">
    <property type="term" value="F:metalloendopeptidase activity"/>
    <property type="evidence" value="ECO:0007669"/>
    <property type="project" value="TreeGrafter"/>
</dbReference>
<dbReference type="InterPro" id="IPR011055">
    <property type="entry name" value="Dup_hybrid_motif"/>
</dbReference>
<dbReference type="SUPFAM" id="SSF51261">
    <property type="entry name" value="Duplicated hybrid motif"/>
    <property type="match status" value="1"/>
</dbReference>
<comment type="caution">
    <text evidence="4">The sequence shown here is derived from an EMBL/GenBank/DDBJ whole genome shotgun (WGS) entry which is preliminary data.</text>
</comment>
<evidence type="ECO:0000313" key="5">
    <source>
        <dbReference type="Proteomes" id="UP000490980"/>
    </source>
</evidence>
<evidence type="ECO:0000313" key="4">
    <source>
        <dbReference type="EMBL" id="NII06378.1"/>
    </source>
</evidence>
<reference evidence="4 5" key="1">
    <citation type="submission" date="2020-03" db="EMBL/GenBank/DDBJ databases">
        <authorList>
            <person name="Lai Q."/>
        </authorList>
    </citation>
    <scope>NUCLEOTIDE SEQUENCE [LARGE SCALE GENOMIC DNA]</scope>
    <source>
        <strain evidence="4 5">CCUG 25036</strain>
    </source>
</reference>
<feature type="region of interest" description="Disordered" evidence="1">
    <location>
        <begin position="365"/>
        <end position="388"/>
    </location>
</feature>
<evidence type="ECO:0000256" key="1">
    <source>
        <dbReference type="SAM" id="MobiDB-lite"/>
    </source>
</evidence>
<feature type="chain" id="PRO_5031557175" evidence="2">
    <location>
        <begin position="28"/>
        <end position="388"/>
    </location>
</feature>
<dbReference type="Pfam" id="PF01551">
    <property type="entry name" value="Peptidase_M23"/>
    <property type="match status" value="1"/>
</dbReference>
<sequence>MTSIYRAVSAWRLALAACVLFAGMAGATTPAPVEARIPFAPTPFRGNDGAMHLAYELHVTNFYGDTGPLVPTAIDVSDDLGHALLHLDQAGIAAAIRPSPDENQPPTIQPGKRGVLYLWLTLPEGSSPHTLKHRVAFTGPAGFVLDGITTPLSGATPIRLGPPVRGGQWLAHEGPGNAHSHHWGSLVAVNGSLTIPQRYALDLVGIDKKGRAFRPVKDIHATRHSDWYGYGAPVLAVADATVVAMRDGQDEHAPLEAQPEPASLSLDGLFGNYVVLDLGQGRYAGYAHLEKGSVKVKTGQHVARGAVIGALGQSGNSAAPHLHFQVADAAAFEGSEGIPYVFEALDSFGPESEGQLFGMGDPWKPAPVRHSKNELPLNDTVVSFPTPR</sequence>
<dbReference type="InterPro" id="IPR050570">
    <property type="entry name" value="Cell_wall_metabolism_enzyme"/>
</dbReference>